<dbReference type="EMBL" id="CP045929">
    <property type="protein sequence ID" value="QGK68237.1"/>
    <property type="molecule type" value="Genomic_DNA"/>
</dbReference>
<keyword evidence="2" id="KW-0732">Signal</keyword>
<dbReference type="PROSITE" id="PS51257">
    <property type="entry name" value="PROKAR_LIPOPROTEIN"/>
    <property type="match status" value="1"/>
</dbReference>
<dbReference type="Pfam" id="PF12079">
    <property type="entry name" value="DUF3558"/>
    <property type="match status" value="1"/>
</dbReference>
<dbReference type="InterPro" id="IPR024520">
    <property type="entry name" value="DUF3558"/>
</dbReference>
<dbReference type="AlphaFoldDB" id="A0A5Q3QBR4"/>
<proteinExistence type="predicted"/>
<reference evidence="4" key="1">
    <citation type="submission" date="2019-11" db="EMBL/GenBank/DDBJ databases">
        <title>The complete genome sequence of Saccharopolyspora sp. E2A.</title>
        <authorList>
            <person name="Zhang G."/>
        </authorList>
    </citation>
    <scope>NUCLEOTIDE SEQUENCE [LARGE SCALE GENOMIC DNA]</scope>
    <source>
        <strain evidence="4">E2A</strain>
    </source>
</reference>
<feature type="chain" id="PRO_5024380730" evidence="2">
    <location>
        <begin position="23"/>
        <end position="192"/>
    </location>
</feature>
<sequence length="192" mass="20183">MKMRLKSCALVASATVLTAGCAAGGSGSPEAQQQPPERPGNSISVSNPKNAAGPEVCQLLPPDAAAQVGVEPNGEVDDKNINPDAPDTCAWESSDGSLSVSFAPVEGRSLQAYYDTKNQYQTYEEFEISGHPAVIATKDDTMNGSCDVWVATKPDQVVGSTVFLPSEDSGEVDPCEVNKKMFELSMPSWPAA</sequence>
<dbReference type="KEGG" id="sace:GIY23_00380"/>
<feature type="compositionally biased region" description="Polar residues" evidence="1">
    <location>
        <begin position="29"/>
        <end position="49"/>
    </location>
</feature>
<accession>A0A5Q3QBR4</accession>
<evidence type="ECO:0000313" key="3">
    <source>
        <dbReference type="EMBL" id="QGK68237.1"/>
    </source>
</evidence>
<gene>
    <name evidence="3" type="ORF">GIY23_00380</name>
</gene>
<evidence type="ECO:0000313" key="4">
    <source>
        <dbReference type="Proteomes" id="UP000371041"/>
    </source>
</evidence>
<evidence type="ECO:0000256" key="1">
    <source>
        <dbReference type="SAM" id="MobiDB-lite"/>
    </source>
</evidence>
<feature type="signal peptide" evidence="2">
    <location>
        <begin position="1"/>
        <end position="22"/>
    </location>
</feature>
<evidence type="ECO:0000256" key="2">
    <source>
        <dbReference type="SAM" id="SignalP"/>
    </source>
</evidence>
<feature type="region of interest" description="Disordered" evidence="1">
    <location>
        <begin position="21"/>
        <end position="56"/>
    </location>
</feature>
<dbReference type="Proteomes" id="UP000371041">
    <property type="component" value="Chromosome"/>
</dbReference>
<keyword evidence="4" id="KW-1185">Reference proteome</keyword>
<name>A0A5Q3QBR4_9PSEU</name>
<organism evidence="3 4">
    <name type="scientific">Allosaccharopolyspora coralli</name>
    <dbReference type="NCBI Taxonomy" id="2665642"/>
    <lineage>
        <taxon>Bacteria</taxon>
        <taxon>Bacillati</taxon>
        <taxon>Actinomycetota</taxon>
        <taxon>Actinomycetes</taxon>
        <taxon>Pseudonocardiales</taxon>
        <taxon>Pseudonocardiaceae</taxon>
        <taxon>Allosaccharopolyspora</taxon>
    </lineage>
</organism>
<protein>
    <submittedName>
        <fullName evidence="3">DUF3558 domain-containing protein</fullName>
    </submittedName>
</protein>